<evidence type="ECO:0000256" key="1">
    <source>
        <dbReference type="SAM" id="Phobius"/>
    </source>
</evidence>
<dbReference type="AlphaFoldDB" id="A0A4P7P112"/>
<dbReference type="RefSeq" id="WP_135796431.1">
    <property type="nucleotide sequence ID" value="NZ_CP032096.1"/>
</dbReference>
<keyword evidence="1" id="KW-0472">Membrane</keyword>
<reference evidence="2 3" key="1">
    <citation type="submission" date="2018-08" db="EMBL/GenBank/DDBJ databases">
        <title>Horizontal acquisition of hydrogen conversion ability and other habitat adaptations in Hydrogenovibrio crunogenus strains.</title>
        <authorList>
            <person name="Gonnella G."/>
            <person name="Adam N."/>
            <person name="Perner M."/>
        </authorList>
    </citation>
    <scope>NUCLEOTIDE SEQUENCE [LARGE SCALE GENOMIC DNA]</scope>
    <source>
        <strain evidence="2 3">SP-41</strain>
    </source>
</reference>
<gene>
    <name evidence="2" type="ORF">GHNINEIG_01908</name>
</gene>
<proteinExistence type="predicted"/>
<feature type="transmembrane region" description="Helical" evidence="1">
    <location>
        <begin position="55"/>
        <end position="77"/>
    </location>
</feature>
<dbReference type="EMBL" id="CP032096">
    <property type="protein sequence ID" value="QBZ83841.1"/>
    <property type="molecule type" value="Genomic_DNA"/>
</dbReference>
<organism evidence="2 3">
    <name type="scientific">Hydrogenovibrio crunogenus</name>
    <dbReference type="NCBI Taxonomy" id="39765"/>
    <lineage>
        <taxon>Bacteria</taxon>
        <taxon>Pseudomonadati</taxon>
        <taxon>Pseudomonadota</taxon>
        <taxon>Gammaproteobacteria</taxon>
        <taxon>Thiotrichales</taxon>
        <taxon>Piscirickettsiaceae</taxon>
        <taxon>Hydrogenovibrio</taxon>
    </lineage>
</organism>
<protein>
    <submittedName>
        <fullName evidence="2">Uncharacterized protein</fullName>
    </submittedName>
</protein>
<accession>A0A4P7P112</accession>
<keyword evidence="1" id="KW-0812">Transmembrane</keyword>
<dbReference type="OrthoDB" id="6401418at2"/>
<evidence type="ECO:0000313" key="3">
    <source>
        <dbReference type="Proteomes" id="UP000296201"/>
    </source>
</evidence>
<name>A0A4P7P112_9GAMM</name>
<keyword evidence="3" id="KW-1185">Reference proteome</keyword>
<keyword evidence="1" id="KW-1133">Transmembrane helix</keyword>
<sequence>MSTDKKLTLKERIDADEGLKSKRLLLTTVSLVLIVVTFTGAVIEEANTFILKISFQQGEALSLLLALVVLFLTIRYYSYAFKYHQELTQLWKNDFFKTPSILDRDYHSDELSGLLIDVSPGSFESDLAHMSHPQCETEWDYYYESRWLVLRYFVFEEINKQVGEVVSVRRINLLMTYPKVYFQALLIEFRHRFGGYLRYPENLDIQAPYLMALAAICSLVFQSQLAQVLSQILNP</sequence>
<feature type="transmembrane region" description="Helical" evidence="1">
    <location>
        <begin position="24"/>
        <end position="43"/>
    </location>
</feature>
<dbReference type="Proteomes" id="UP000296201">
    <property type="component" value="Chromosome"/>
</dbReference>
<evidence type="ECO:0000313" key="2">
    <source>
        <dbReference type="EMBL" id="QBZ83841.1"/>
    </source>
</evidence>